<feature type="domain" description="HTH lysR-type" evidence="5">
    <location>
        <begin position="9"/>
        <end position="66"/>
    </location>
</feature>
<organism evidence="6 7">
    <name type="scientific">Streptomyces glebosus</name>
    <dbReference type="NCBI Taxonomy" id="249580"/>
    <lineage>
        <taxon>Bacteria</taxon>
        <taxon>Bacillati</taxon>
        <taxon>Actinomycetota</taxon>
        <taxon>Actinomycetes</taxon>
        <taxon>Kitasatosporales</taxon>
        <taxon>Streptomycetaceae</taxon>
        <taxon>Streptomyces</taxon>
    </lineage>
</organism>
<evidence type="ECO:0000256" key="4">
    <source>
        <dbReference type="ARBA" id="ARBA00023163"/>
    </source>
</evidence>
<evidence type="ECO:0000256" key="3">
    <source>
        <dbReference type="ARBA" id="ARBA00023125"/>
    </source>
</evidence>
<name>A0A640T0F4_9ACTN</name>
<dbReference type="Gene3D" id="1.10.10.10">
    <property type="entry name" value="Winged helix-like DNA-binding domain superfamily/Winged helix DNA-binding domain"/>
    <property type="match status" value="1"/>
</dbReference>
<keyword evidence="4" id="KW-0804">Transcription</keyword>
<dbReference type="GO" id="GO:0003677">
    <property type="term" value="F:DNA binding"/>
    <property type="evidence" value="ECO:0007669"/>
    <property type="project" value="UniProtKB-KW"/>
</dbReference>
<evidence type="ECO:0000256" key="1">
    <source>
        <dbReference type="ARBA" id="ARBA00009437"/>
    </source>
</evidence>
<comment type="similarity">
    <text evidence="1">Belongs to the LysR transcriptional regulatory family.</text>
</comment>
<dbReference type="Gene3D" id="3.40.190.290">
    <property type="match status" value="1"/>
</dbReference>
<dbReference type="PANTHER" id="PTHR30419:SF8">
    <property type="entry name" value="NITROGEN ASSIMILATION TRANSCRIPTIONAL ACTIVATOR-RELATED"/>
    <property type="match status" value="1"/>
</dbReference>
<proteinExistence type="inferred from homology"/>
<reference evidence="6 7" key="1">
    <citation type="submission" date="2019-12" db="EMBL/GenBank/DDBJ databases">
        <title>Whole genome shotgun sequence of Streptomyces hygroscopicus subsp. glebosus NBRC 13786.</title>
        <authorList>
            <person name="Ichikawa N."/>
            <person name="Kimura A."/>
            <person name="Kitahashi Y."/>
            <person name="Komaki H."/>
            <person name="Tamura T."/>
        </authorList>
    </citation>
    <scope>NUCLEOTIDE SEQUENCE [LARGE SCALE GENOMIC DNA]</scope>
    <source>
        <strain evidence="6 7">NBRC 13786</strain>
    </source>
</reference>
<dbReference type="PANTHER" id="PTHR30419">
    <property type="entry name" value="HTH-TYPE TRANSCRIPTIONAL REGULATOR YBHD"/>
    <property type="match status" value="1"/>
</dbReference>
<dbReference type="SUPFAM" id="SSF46785">
    <property type="entry name" value="Winged helix' DNA-binding domain"/>
    <property type="match status" value="1"/>
</dbReference>
<evidence type="ECO:0000256" key="2">
    <source>
        <dbReference type="ARBA" id="ARBA00023015"/>
    </source>
</evidence>
<dbReference type="InterPro" id="IPR036388">
    <property type="entry name" value="WH-like_DNA-bd_sf"/>
</dbReference>
<dbReference type="SUPFAM" id="SSF53850">
    <property type="entry name" value="Periplasmic binding protein-like II"/>
    <property type="match status" value="1"/>
</dbReference>
<sequence>MPSYAGGMLNSPALEYFLEVVRTGSVNEASRRLLVAGSAISRQIGKLEQEIGVPLFERRPRGMVPSEAGALLAAYARRAALETDQVLADIRGRGRLGTIVRVATSHGIAQEFLPLAMASFRKDHPGTTFQLPVVPPSQATQMVQDGTADLAMTFSLAPIPDVRVIHAQRAPIQALVRSDHPLADRNEIHLHDLLPYPVVLMEEGATSRRLFDLCCAIEGLSFEPLLVSSSSSALSAFVKEANAVSLTGHISIHEHLRIEGLKAIAILNPEMHLRTIQIQAMVGRQLTAVVREFTDHLIRRLGETEV</sequence>
<dbReference type="Pfam" id="PF03466">
    <property type="entry name" value="LysR_substrate"/>
    <property type="match status" value="1"/>
</dbReference>
<dbReference type="Pfam" id="PF00126">
    <property type="entry name" value="HTH_1"/>
    <property type="match status" value="1"/>
</dbReference>
<dbReference type="EMBL" id="BLIO01000001">
    <property type="protein sequence ID" value="GFE17207.1"/>
    <property type="molecule type" value="Genomic_DNA"/>
</dbReference>
<dbReference type="InterPro" id="IPR036390">
    <property type="entry name" value="WH_DNA-bd_sf"/>
</dbReference>
<evidence type="ECO:0000313" key="6">
    <source>
        <dbReference type="EMBL" id="GFE17207.1"/>
    </source>
</evidence>
<dbReference type="Proteomes" id="UP000430079">
    <property type="component" value="Unassembled WGS sequence"/>
</dbReference>
<keyword evidence="3" id="KW-0238">DNA-binding</keyword>
<dbReference type="GO" id="GO:0005829">
    <property type="term" value="C:cytosol"/>
    <property type="evidence" value="ECO:0007669"/>
    <property type="project" value="TreeGrafter"/>
</dbReference>
<gene>
    <name evidence="6" type="ORF">Sgleb_52540</name>
</gene>
<dbReference type="InterPro" id="IPR005119">
    <property type="entry name" value="LysR_subst-bd"/>
</dbReference>
<dbReference type="InterPro" id="IPR050950">
    <property type="entry name" value="HTH-type_LysR_regulators"/>
</dbReference>
<keyword evidence="2" id="KW-0805">Transcription regulation</keyword>
<keyword evidence="7" id="KW-1185">Reference proteome</keyword>
<dbReference type="InterPro" id="IPR000847">
    <property type="entry name" value="LysR_HTH_N"/>
</dbReference>
<accession>A0A640T0F4</accession>
<dbReference type="PROSITE" id="PS50931">
    <property type="entry name" value="HTH_LYSR"/>
    <property type="match status" value="1"/>
</dbReference>
<comment type="caution">
    <text evidence="6">The sequence shown here is derived from an EMBL/GenBank/DDBJ whole genome shotgun (WGS) entry which is preliminary data.</text>
</comment>
<dbReference type="GO" id="GO:0003700">
    <property type="term" value="F:DNA-binding transcription factor activity"/>
    <property type="evidence" value="ECO:0007669"/>
    <property type="project" value="InterPro"/>
</dbReference>
<evidence type="ECO:0000313" key="7">
    <source>
        <dbReference type="Proteomes" id="UP000430079"/>
    </source>
</evidence>
<protein>
    <submittedName>
        <fullName evidence="6">LysR family transcriptional regulator</fullName>
    </submittedName>
</protein>
<evidence type="ECO:0000259" key="5">
    <source>
        <dbReference type="PROSITE" id="PS50931"/>
    </source>
</evidence>
<dbReference type="AlphaFoldDB" id="A0A640T0F4"/>